<evidence type="ECO:0000313" key="1">
    <source>
        <dbReference type="EMBL" id="KIH75700.1"/>
    </source>
</evidence>
<organism evidence="1 2">
    <name type="scientific">Geoalkalibacter ferrihydriticus DSM 17813</name>
    <dbReference type="NCBI Taxonomy" id="1121915"/>
    <lineage>
        <taxon>Bacteria</taxon>
        <taxon>Pseudomonadati</taxon>
        <taxon>Thermodesulfobacteriota</taxon>
        <taxon>Desulfuromonadia</taxon>
        <taxon>Desulfuromonadales</taxon>
        <taxon>Geoalkalibacteraceae</taxon>
        <taxon>Geoalkalibacter</taxon>
    </lineage>
</organism>
<keyword evidence="2" id="KW-1185">Reference proteome</keyword>
<reference evidence="1 2" key="1">
    <citation type="submission" date="2014-12" db="EMBL/GenBank/DDBJ databases">
        <title>Genomes of Geoalkalibacter ferrihydriticus and Geoalkalibacter subterraneus, two haloalkaliphilic metal-reducing members of the Geobacteraceae.</title>
        <authorList>
            <person name="Badalamenti J.P."/>
            <person name="Torres C.I."/>
            <person name="Krajmalnik-Brown R."/>
            <person name="Bond D.R."/>
        </authorList>
    </citation>
    <scope>NUCLEOTIDE SEQUENCE [LARGE SCALE GENOMIC DNA]</scope>
    <source>
        <strain evidence="1 2">DSM 17813</strain>
    </source>
</reference>
<dbReference type="Pfam" id="PF19807">
    <property type="entry name" value="DUF6290"/>
    <property type="match status" value="1"/>
</dbReference>
<comment type="caution">
    <text evidence="1">The sequence shown here is derived from an EMBL/GenBank/DDBJ whole genome shotgun (WGS) entry which is preliminary data.</text>
</comment>
<proteinExistence type="predicted"/>
<name>A0A0C2HL45_9BACT</name>
<accession>A0A0C2HL45</accession>
<dbReference type="Proteomes" id="UP000035068">
    <property type="component" value="Unassembled WGS sequence"/>
</dbReference>
<dbReference type="RefSeq" id="WP_040100820.1">
    <property type="nucleotide sequence ID" value="NZ_JWJD01000008.1"/>
</dbReference>
<protein>
    <submittedName>
        <fullName evidence="1">Hydrogen-dependent growth transcriptional repressor</fullName>
    </submittedName>
</protein>
<gene>
    <name evidence="1" type="ORF">GFER_15375</name>
</gene>
<evidence type="ECO:0000313" key="2">
    <source>
        <dbReference type="Proteomes" id="UP000035068"/>
    </source>
</evidence>
<sequence length="56" mass="6382">MGKSVENPKRYIISCRISDQEMEALQEIAKSHGTSISTLLRRSLNLLEETHDRPQA</sequence>
<dbReference type="EMBL" id="JWJD01000008">
    <property type="protein sequence ID" value="KIH75700.1"/>
    <property type="molecule type" value="Genomic_DNA"/>
</dbReference>
<dbReference type="AlphaFoldDB" id="A0A0C2HL45"/>
<dbReference type="InterPro" id="IPR046257">
    <property type="entry name" value="DUF6290"/>
</dbReference>